<proteinExistence type="predicted"/>
<sequence length="208" mass="20388">MAVAVTDRPEPPPAPVSEVTVFSNPRRWLVAVSVATAAVGLSACGGGGEQQTPAAASTAAPTTAPPTTTAPVTGAPSPSSDEVVSTGTPVDTEPPTSVATDPPVTADPGPDVAVQITYSGWDAGTQSVEVDGYVADVAESGGTCTLTLTQGANSVTASVPANREPSVTSCSGARIGRAQLSPGTWSAVLSYDSATSRGASSPAQVAVP</sequence>
<name>I4F3A1_MODI5</name>
<keyword evidence="3" id="KW-1185">Reference proteome</keyword>
<dbReference type="PATRIC" id="fig|477641.3.peg.4442"/>
<feature type="compositionally biased region" description="Polar residues" evidence="1">
    <location>
        <begin position="82"/>
        <end position="99"/>
    </location>
</feature>
<dbReference type="EMBL" id="FO203431">
    <property type="protein sequence ID" value="CCH90114.1"/>
    <property type="molecule type" value="Genomic_DNA"/>
</dbReference>
<accession>I4F3A1</accession>
<reference evidence="2 3" key="1">
    <citation type="journal article" date="2012" name="J. Bacteriol.">
        <title>Genome Sequence of Radiation-Resistant Modestobacter marinus Strain BC501, a Representative Actinobacterium That Thrives on Calcareous Stone Surfaces.</title>
        <authorList>
            <person name="Normand P."/>
            <person name="Gury J."/>
            <person name="Pujic P."/>
            <person name="Chouaia B."/>
            <person name="Crotti E."/>
            <person name="Brusetti L."/>
            <person name="Daffonchio D."/>
            <person name="Vacherie B."/>
            <person name="Barbe V."/>
            <person name="Medigue C."/>
            <person name="Calteau A."/>
            <person name="Ghodhbane-Gtari F."/>
            <person name="Essoussi I."/>
            <person name="Nouioui I."/>
            <person name="Abbassi-Ghozzi I."/>
            <person name="Gtari M."/>
        </authorList>
    </citation>
    <scope>NUCLEOTIDE SEQUENCE [LARGE SCALE GENOMIC DNA]</scope>
    <source>
        <strain evidence="3">BC 501</strain>
    </source>
</reference>
<gene>
    <name evidence="2" type="ordered locus">MODMU_4733</name>
</gene>
<feature type="region of interest" description="Disordered" evidence="1">
    <location>
        <begin position="42"/>
        <end position="110"/>
    </location>
</feature>
<dbReference type="KEGG" id="mmar:MODMU_4733"/>
<protein>
    <submittedName>
        <fullName evidence="2">Uncharacterized protein</fullName>
    </submittedName>
</protein>
<evidence type="ECO:0000256" key="1">
    <source>
        <dbReference type="SAM" id="MobiDB-lite"/>
    </source>
</evidence>
<evidence type="ECO:0000313" key="3">
    <source>
        <dbReference type="Proteomes" id="UP000006461"/>
    </source>
</evidence>
<feature type="compositionally biased region" description="Low complexity" evidence="1">
    <location>
        <begin position="52"/>
        <end position="80"/>
    </location>
</feature>
<dbReference type="Proteomes" id="UP000006461">
    <property type="component" value="Chromosome"/>
</dbReference>
<dbReference type="HOGENOM" id="CLU_114506_0_0_11"/>
<evidence type="ECO:0000313" key="2">
    <source>
        <dbReference type="EMBL" id="CCH90114.1"/>
    </source>
</evidence>
<dbReference type="OMA" id="CGIIDIA"/>
<dbReference type="AlphaFoldDB" id="I4F3A1"/>
<organism evidence="2 3">
    <name type="scientific">Modestobacter italicus (strain DSM 44449 / CECT 9708 / BC 501)</name>
    <dbReference type="NCBI Taxonomy" id="2732864"/>
    <lineage>
        <taxon>Bacteria</taxon>
        <taxon>Bacillati</taxon>
        <taxon>Actinomycetota</taxon>
        <taxon>Actinomycetes</taxon>
        <taxon>Geodermatophilales</taxon>
        <taxon>Geodermatophilaceae</taxon>
        <taxon>Modestobacter</taxon>
    </lineage>
</organism>